<keyword evidence="4" id="KW-1185">Reference proteome</keyword>
<protein>
    <recommendedName>
        <fullName evidence="2">CD80-like immunoglobulin C2-set domain-containing protein</fullName>
    </recommendedName>
</protein>
<dbReference type="InterPro" id="IPR013162">
    <property type="entry name" value="CD80_C2-set"/>
</dbReference>
<feature type="domain" description="CD80-like immunoglobulin C2-set" evidence="2">
    <location>
        <begin position="35"/>
        <end position="65"/>
    </location>
</feature>
<dbReference type="Ensembl" id="ENSLCAT00010004276.1">
    <property type="protein sequence ID" value="ENSLCAP00010004168.1"/>
    <property type="gene ID" value="ENSLCAG00010002121.1"/>
</dbReference>
<reference evidence="3" key="2">
    <citation type="submission" date="2025-08" db="UniProtKB">
        <authorList>
            <consortium name="Ensembl"/>
        </authorList>
    </citation>
    <scope>IDENTIFICATION</scope>
</reference>
<proteinExistence type="predicted"/>
<accession>A0A4W6C0J1</accession>
<evidence type="ECO:0000259" key="2">
    <source>
        <dbReference type="Pfam" id="PF08205"/>
    </source>
</evidence>
<dbReference type="Pfam" id="PF08205">
    <property type="entry name" value="C2-set_2"/>
    <property type="match status" value="1"/>
</dbReference>
<dbReference type="InterPro" id="IPR013783">
    <property type="entry name" value="Ig-like_fold"/>
</dbReference>
<reference evidence="3" key="3">
    <citation type="submission" date="2025-09" db="UniProtKB">
        <authorList>
            <consortium name="Ensembl"/>
        </authorList>
    </citation>
    <scope>IDENTIFICATION</scope>
</reference>
<keyword evidence="1" id="KW-1015">Disulfide bond</keyword>
<sequence length="171" mass="19546">VPVFLLLFVLTGASEWGRRSCQSYYYCFTLPEGEITAEAGLCGRTSTLTFNPSAEHHGTNLTCKVRFKWAVITKETVTLNVTYSGQYTCTVKHLNKTMKENVNVTVICKYVVGHCVFIQYSNSAVVSSYWITKAEFYFLYFYELLDFNCTGIYCICSSFYCKLGFWTNRGL</sequence>
<reference evidence="4" key="1">
    <citation type="submission" date="2015-09" db="EMBL/GenBank/DDBJ databases">
        <authorList>
            <person name="Sai Rama Sridatta P."/>
        </authorList>
    </citation>
    <scope>NUCLEOTIDE SEQUENCE [LARGE SCALE GENOMIC DNA]</scope>
</reference>
<dbReference type="Gene3D" id="2.60.40.10">
    <property type="entry name" value="Immunoglobulins"/>
    <property type="match status" value="1"/>
</dbReference>
<evidence type="ECO:0000256" key="1">
    <source>
        <dbReference type="ARBA" id="ARBA00023157"/>
    </source>
</evidence>
<name>A0A4W6C0J1_LATCA</name>
<dbReference type="Proteomes" id="UP000314980">
    <property type="component" value="Unassembled WGS sequence"/>
</dbReference>
<dbReference type="InParanoid" id="A0A4W6C0J1"/>
<evidence type="ECO:0000313" key="3">
    <source>
        <dbReference type="Ensembl" id="ENSLCAP00010004168.1"/>
    </source>
</evidence>
<dbReference type="AlphaFoldDB" id="A0A4W6C0J1"/>
<evidence type="ECO:0000313" key="4">
    <source>
        <dbReference type="Proteomes" id="UP000314980"/>
    </source>
</evidence>
<organism evidence="3 4">
    <name type="scientific">Lates calcarifer</name>
    <name type="common">Barramundi</name>
    <name type="synonym">Holocentrus calcarifer</name>
    <dbReference type="NCBI Taxonomy" id="8187"/>
    <lineage>
        <taxon>Eukaryota</taxon>
        <taxon>Metazoa</taxon>
        <taxon>Chordata</taxon>
        <taxon>Craniata</taxon>
        <taxon>Vertebrata</taxon>
        <taxon>Euteleostomi</taxon>
        <taxon>Actinopterygii</taxon>
        <taxon>Neopterygii</taxon>
        <taxon>Teleostei</taxon>
        <taxon>Neoteleostei</taxon>
        <taxon>Acanthomorphata</taxon>
        <taxon>Carangaria</taxon>
        <taxon>Carangaria incertae sedis</taxon>
        <taxon>Centropomidae</taxon>
        <taxon>Lates</taxon>
    </lineage>
</organism>